<dbReference type="Pfam" id="PF04266">
    <property type="entry name" value="ASCH"/>
    <property type="match status" value="1"/>
</dbReference>
<dbReference type="InterPro" id="IPR004574">
    <property type="entry name" value="Alkb"/>
</dbReference>
<dbReference type="PANTHER" id="PTHR16557:SF2">
    <property type="entry name" value="NUCLEIC ACID DIOXYGENASE ALKBH1"/>
    <property type="match status" value="1"/>
</dbReference>
<keyword evidence="4 5" id="KW-0408">Iron</keyword>
<comment type="cofactor">
    <cofactor evidence="5">
        <name>Fe(2+)</name>
        <dbReference type="ChEBI" id="CHEBI:29033"/>
    </cofactor>
    <text evidence="5">Binds 1 Fe(2+) ion per subunit.</text>
</comment>
<dbReference type="InterPro" id="IPR037151">
    <property type="entry name" value="AlkB-like_sf"/>
</dbReference>
<feature type="non-terminal residue" evidence="9">
    <location>
        <position position="1"/>
    </location>
</feature>
<reference evidence="9" key="1">
    <citation type="submission" date="2021-02" db="EMBL/GenBank/DDBJ databases">
        <authorList>
            <person name="Dougan E. K."/>
            <person name="Rhodes N."/>
            <person name="Thang M."/>
            <person name="Chan C."/>
        </authorList>
    </citation>
    <scope>NUCLEOTIDE SEQUENCE</scope>
</reference>
<dbReference type="InterPro" id="IPR027450">
    <property type="entry name" value="AlkB-like"/>
</dbReference>
<dbReference type="GO" id="GO:0005737">
    <property type="term" value="C:cytoplasm"/>
    <property type="evidence" value="ECO:0007669"/>
    <property type="project" value="TreeGrafter"/>
</dbReference>
<keyword evidence="2" id="KW-0223">Dioxygenase</keyword>
<evidence type="ECO:0000313" key="10">
    <source>
        <dbReference type="Proteomes" id="UP000626109"/>
    </source>
</evidence>
<keyword evidence="1 5" id="KW-0479">Metal-binding</keyword>
<evidence type="ECO:0000256" key="2">
    <source>
        <dbReference type="ARBA" id="ARBA00022964"/>
    </source>
</evidence>
<feature type="binding site" evidence="5">
    <location>
        <position position="443"/>
    </location>
    <ligand>
        <name>Fe cation</name>
        <dbReference type="ChEBI" id="CHEBI:24875"/>
        <note>catalytic</note>
    </ligand>
</feature>
<feature type="domain" description="ASCH" evidence="7">
    <location>
        <begin position="68"/>
        <end position="126"/>
    </location>
</feature>
<evidence type="ECO:0000259" key="8">
    <source>
        <dbReference type="Pfam" id="PF13532"/>
    </source>
</evidence>
<gene>
    <name evidence="9" type="ORF">PGLA2088_LOCUS16815</name>
</gene>
<evidence type="ECO:0000256" key="1">
    <source>
        <dbReference type="ARBA" id="ARBA00022723"/>
    </source>
</evidence>
<dbReference type="Gene3D" id="2.30.130.30">
    <property type="entry name" value="Hypothetical protein"/>
    <property type="match status" value="1"/>
</dbReference>
<keyword evidence="3" id="KW-0560">Oxidoreductase</keyword>
<dbReference type="GO" id="GO:0035513">
    <property type="term" value="P:oxidative RNA demethylation"/>
    <property type="evidence" value="ECO:0007669"/>
    <property type="project" value="TreeGrafter"/>
</dbReference>
<protein>
    <submittedName>
        <fullName evidence="9">Uncharacterized protein</fullName>
    </submittedName>
</protein>
<feature type="domain" description="Alpha-ketoglutarate-dependent dioxygenase AlkB-like" evidence="8">
    <location>
        <begin position="312"/>
        <end position="531"/>
    </location>
</feature>
<dbReference type="GO" id="GO:0035516">
    <property type="term" value="F:broad specificity oxidative DNA demethylase activity"/>
    <property type="evidence" value="ECO:0007669"/>
    <property type="project" value="TreeGrafter"/>
</dbReference>
<dbReference type="InterPro" id="IPR007374">
    <property type="entry name" value="ASCH_domain"/>
</dbReference>
<dbReference type="GO" id="GO:0035515">
    <property type="term" value="F:oxidative RNA demethylase activity"/>
    <property type="evidence" value="ECO:0007669"/>
    <property type="project" value="TreeGrafter"/>
</dbReference>
<feature type="compositionally biased region" description="Basic and acidic residues" evidence="6">
    <location>
        <begin position="15"/>
        <end position="24"/>
    </location>
</feature>
<evidence type="ECO:0000256" key="5">
    <source>
        <dbReference type="PIRSR" id="PIRSR604574-2"/>
    </source>
</evidence>
<evidence type="ECO:0000313" key="9">
    <source>
        <dbReference type="EMBL" id="CAE8668104.1"/>
    </source>
</evidence>
<dbReference type="Proteomes" id="UP000626109">
    <property type="component" value="Unassembled WGS sequence"/>
</dbReference>
<accession>A0A813J710</accession>
<dbReference type="AlphaFoldDB" id="A0A813J710"/>
<comment type="caution">
    <text evidence="9">The sequence shown here is derived from an EMBL/GenBank/DDBJ whole genome shotgun (WGS) entry which is preliminary data.</text>
</comment>
<sequence>DKPTGGSAFNISKPDAGDKKSTRWESARVEDNFAGVSVSFEEVSGDSTQLLPVEESPYGDEEDTGQCLSMHQPWASFLVLGFKRAEGRGWKSEHRGRLWIHAAAKPPDEFEVESLEMRYRSLYEACGIPIPLMPSENGGYPTSALLGCVDMEACWTNEEYTRHLASHPSMPQEESDCDLVFWCLRPRRLVVPLKMGGDHKIWRIEKHALAAARRGLQHVRWPAPVGDQNRLVSPHIEPRGELAGPVTSGALESDAAAATGSKARPASSSDARFAKEAPPRLDLWPREAPELLQVLTRDRDSVDRNAVVLQGGFVHLVGFVPADLQQRVVDEIREFGVLPSSGFAAEHFDGIKVSEGVLRMYLGMHWNSDSRRWESELGNSEKPLVAPLPKLLADMYSEALKSANREMASGQNKKRKLIPFPEDGAATTCVAEFCPSSSSVQLHQEKTESRGSIEAGYPIMGICIGESFELSYSSEGPASSQKPKVVRFASGDVFLMGGESRLLWHGVSRIIPRTMPPSLRLIPGLLNLSLRVH</sequence>
<organism evidence="9 10">
    <name type="scientific">Polarella glacialis</name>
    <name type="common">Dinoflagellate</name>
    <dbReference type="NCBI Taxonomy" id="89957"/>
    <lineage>
        <taxon>Eukaryota</taxon>
        <taxon>Sar</taxon>
        <taxon>Alveolata</taxon>
        <taxon>Dinophyceae</taxon>
        <taxon>Suessiales</taxon>
        <taxon>Suessiaceae</taxon>
        <taxon>Polarella</taxon>
    </lineage>
</organism>
<feature type="binding site" evidence="5">
    <location>
        <position position="505"/>
    </location>
    <ligand>
        <name>Fe cation</name>
        <dbReference type="ChEBI" id="CHEBI:24875"/>
        <note>catalytic</note>
    </ligand>
</feature>
<dbReference type="Gene3D" id="2.60.120.590">
    <property type="entry name" value="Alpha-ketoglutarate-dependent dioxygenase AlkB-like"/>
    <property type="match status" value="1"/>
</dbReference>
<feature type="region of interest" description="Disordered" evidence="6">
    <location>
        <begin position="253"/>
        <end position="274"/>
    </location>
</feature>
<feature type="region of interest" description="Disordered" evidence="6">
    <location>
        <begin position="1"/>
        <end position="24"/>
    </location>
</feature>
<proteinExistence type="predicted"/>
<dbReference type="CDD" id="cd06554">
    <property type="entry name" value="ASCH_ASC-1_like"/>
    <property type="match status" value="1"/>
</dbReference>
<dbReference type="Pfam" id="PF13532">
    <property type="entry name" value="2OG-FeII_Oxy_2"/>
    <property type="match status" value="1"/>
</dbReference>
<name>A0A813J710_POLGL</name>
<dbReference type="InterPro" id="IPR015947">
    <property type="entry name" value="PUA-like_sf"/>
</dbReference>
<evidence type="ECO:0000259" key="7">
    <source>
        <dbReference type="Pfam" id="PF04266"/>
    </source>
</evidence>
<dbReference type="EMBL" id="CAJNNW010021529">
    <property type="protein sequence ID" value="CAE8668104.1"/>
    <property type="molecule type" value="Genomic_DNA"/>
</dbReference>
<dbReference type="SUPFAM" id="SSF88697">
    <property type="entry name" value="PUA domain-like"/>
    <property type="match status" value="1"/>
</dbReference>
<feature type="region of interest" description="Disordered" evidence="6">
    <location>
        <begin position="43"/>
        <end position="65"/>
    </location>
</feature>
<dbReference type="SUPFAM" id="SSF51197">
    <property type="entry name" value="Clavaminate synthase-like"/>
    <property type="match status" value="1"/>
</dbReference>
<dbReference type="PANTHER" id="PTHR16557">
    <property type="entry name" value="ALKYLATED DNA REPAIR PROTEIN ALKB-RELATED"/>
    <property type="match status" value="1"/>
</dbReference>
<evidence type="ECO:0000256" key="4">
    <source>
        <dbReference type="ARBA" id="ARBA00023004"/>
    </source>
</evidence>
<dbReference type="GO" id="GO:0008198">
    <property type="term" value="F:ferrous iron binding"/>
    <property type="evidence" value="ECO:0007669"/>
    <property type="project" value="TreeGrafter"/>
</dbReference>
<evidence type="ECO:0000256" key="6">
    <source>
        <dbReference type="SAM" id="MobiDB-lite"/>
    </source>
</evidence>
<evidence type="ECO:0000256" key="3">
    <source>
        <dbReference type="ARBA" id="ARBA00023002"/>
    </source>
</evidence>